<dbReference type="EMBL" id="ADVG01000001">
    <property type="protein sequence ID" value="EFH90615.1"/>
    <property type="molecule type" value="Genomic_DNA"/>
</dbReference>
<dbReference type="AlphaFoldDB" id="D6TFY2"/>
<comment type="caution">
    <text evidence="1">The sequence shown here is derived from an EMBL/GenBank/DDBJ whole genome shotgun (WGS) entry which is preliminary data.</text>
</comment>
<organism evidence="1 2">
    <name type="scientific">Ktedonobacter racemifer DSM 44963</name>
    <dbReference type="NCBI Taxonomy" id="485913"/>
    <lineage>
        <taxon>Bacteria</taxon>
        <taxon>Bacillati</taxon>
        <taxon>Chloroflexota</taxon>
        <taxon>Ktedonobacteria</taxon>
        <taxon>Ktedonobacterales</taxon>
        <taxon>Ktedonobacteraceae</taxon>
        <taxon>Ktedonobacter</taxon>
    </lineage>
</organism>
<proteinExistence type="predicted"/>
<evidence type="ECO:0000313" key="2">
    <source>
        <dbReference type="Proteomes" id="UP000004508"/>
    </source>
</evidence>
<dbReference type="Proteomes" id="UP000004508">
    <property type="component" value="Unassembled WGS sequence"/>
</dbReference>
<gene>
    <name evidence="1" type="ORF">Krac_12242</name>
</gene>
<keyword evidence="2" id="KW-1185">Reference proteome</keyword>
<sequence length="67" mass="8070">MANIYFVVLWENVFLVYKRFHHIFLLSNVHFLHSDNFNNLPKLCVHVRLVRLSMLRECLKVNIMGLI</sequence>
<evidence type="ECO:0000313" key="1">
    <source>
        <dbReference type="EMBL" id="EFH90615.1"/>
    </source>
</evidence>
<accession>D6TFY2</accession>
<reference evidence="1 2" key="1">
    <citation type="journal article" date="2011" name="Stand. Genomic Sci.">
        <title>Non-contiguous finished genome sequence and contextual data of the filamentous soil bacterium Ktedonobacter racemifer type strain (SOSP1-21).</title>
        <authorList>
            <person name="Chang Y.J."/>
            <person name="Land M."/>
            <person name="Hauser L."/>
            <person name="Chertkov O."/>
            <person name="Del Rio T.G."/>
            <person name="Nolan M."/>
            <person name="Copeland A."/>
            <person name="Tice H."/>
            <person name="Cheng J.F."/>
            <person name="Lucas S."/>
            <person name="Han C."/>
            <person name="Goodwin L."/>
            <person name="Pitluck S."/>
            <person name="Ivanova N."/>
            <person name="Ovchinikova G."/>
            <person name="Pati A."/>
            <person name="Chen A."/>
            <person name="Palaniappan K."/>
            <person name="Mavromatis K."/>
            <person name="Liolios K."/>
            <person name="Brettin T."/>
            <person name="Fiebig A."/>
            <person name="Rohde M."/>
            <person name="Abt B."/>
            <person name="Goker M."/>
            <person name="Detter J.C."/>
            <person name="Woyke T."/>
            <person name="Bristow J."/>
            <person name="Eisen J.A."/>
            <person name="Markowitz V."/>
            <person name="Hugenholtz P."/>
            <person name="Kyrpides N.C."/>
            <person name="Klenk H.P."/>
            <person name="Lapidus A."/>
        </authorList>
    </citation>
    <scope>NUCLEOTIDE SEQUENCE [LARGE SCALE GENOMIC DNA]</scope>
    <source>
        <strain evidence="2">DSM 44963</strain>
    </source>
</reference>
<protein>
    <submittedName>
        <fullName evidence="1">Uncharacterized protein</fullName>
    </submittedName>
</protein>
<name>D6TFY2_KTERA</name>
<dbReference type="InParanoid" id="D6TFY2"/>